<dbReference type="InterPro" id="IPR000210">
    <property type="entry name" value="BTB/POZ_dom"/>
</dbReference>
<evidence type="ECO:0000256" key="1">
    <source>
        <dbReference type="SAM" id="MobiDB-lite"/>
    </source>
</evidence>
<feature type="signal peptide" evidence="2">
    <location>
        <begin position="1"/>
        <end position="20"/>
    </location>
</feature>
<dbReference type="SUPFAM" id="SSF81995">
    <property type="entry name" value="beta-sandwich domain of Sec23/24"/>
    <property type="match status" value="1"/>
</dbReference>
<dbReference type="SMART" id="SM00225">
    <property type="entry name" value="BTB"/>
    <property type="match status" value="1"/>
</dbReference>
<dbReference type="InterPro" id="IPR011333">
    <property type="entry name" value="SKP1/BTB/POZ_sf"/>
</dbReference>
<dbReference type="PROSITE" id="PS51257">
    <property type="entry name" value="PROKAR_LIPOPROTEIN"/>
    <property type="match status" value="1"/>
</dbReference>
<dbReference type="eggNOG" id="ENOG502QQ2D">
    <property type="taxonomic scope" value="Eukaryota"/>
</dbReference>
<evidence type="ECO:0000259" key="3">
    <source>
        <dbReference type="PROSITE" id="PS50097"/>
    </source>
</evidence>
<evidence type="ECO:0000256" key="2">
    <source>
        <dbReference type="SAM" id="SignalP"/>
    </source>
</evidence>
<feature type="domain" description="BTB" evidence="3">
    <location>
        <begin position="156"/>
        <end position="220"/>
    </location>
</feature>
<gene>
    <name evidence="4" type="ORF">CAEBREN_08030</name>
</gene>
<dbReference type="AlphaFoldDB" id="G0NBJ3"/>
<name>G0NBJ3_CAEBE</name>
<reference evidence="5" key="1">
    <citation type="submission" date="2011-07" db="EMBL/GenBank/DDBJ databases">
        <authorList>
            <consortium name="Caenorhabditis brenneri Sequencing and Analysis Consortium"/>
            <person name="Wilson R.K."/>
        </authorList>
    </citation>
    <scope>NUCLEOTIDE SEQUENCE [LARGE SCALE GENOMIC DNA]</scope>
    <source>
        <strain evidence="5">PB2801</strain>
    </source>
</reference>
<feature type="region of interest" description="Disordered" evidence="1">
    <location>
        <begin position="49"/>
        <end position="79"/>
    </location>
</feature>
<feature type="chain" id="PRO_5003405032" description="BTB domain-containing protein" evidence="2">
    <location>
        <begin position="21"/>
        <end position="493"/>
    </location>
</feature>
<dbReference type="PANTHER" id="PTHR22670:SF1">
    <property type="entry name" value="BTB DOMAIN-CONTAINING PROTEIN"/>
    <property type="match status" value="1"/>
</dbReference>
<dbReference type="InParanoid" id="G0NBJ3"/>
<dbReference type="SUPFAM" id="SSF54695">
    <property type="entry name" value="POZ domain"/>
    <property type="match status" value="1"/>
</dbReference>
<keyword evidence="5" id="KW-1185">Reference proteome</keyword>
<accession>G0NBJ3</accession>
<dbReference type="CDD" id="cd18186">
    <property type="entry name" value="BTB_POZ_ZBTB_KLHL-like"/>
    <property type="match status" value="1"/>
</dbReference>
<evidence type="ECO:0000313" key="4">
    <source>
        <dbReference type="EMBL" id="EGT56943.1"/>
    </source>
</evidence>
<dbReference type="PANTHER" id="PTHR22670">
    <property type="entry name" value="BTB DOMAIN-CONTAINING PROTEIN-RELATED-RELATED"/>
    <property type="match status" value="1"/>
</dbReference>
<evidence type="ECO:0000313" key="5">
    <source>
        <dbReference type="Proteomes" id="UP000008068"/>
    </source>
</evidence>
<dbReference type="HOGENOM" id="CLU_043200_0_0_1"/>
<dbReference type="PROSITE" id="PS50097">
    <property type="entry name" value="BTB"/>
    <property type="match status" value="1"/>
</dbReference>
<dbReference type="Gene3D" id="3.30.710.10">
    <property type="entry name" value="Potassium Channel Kv1.1, Chain A"/>
    <property type="match status" value="1"/>
</dbReference>
<dbReference type="Proteomes" id="UP000008068">
    <property type="component" value="Unassembled WGS sequence"/>
</dbReference>
<protein>
    <recommendedName>
        <fullName evidence="3">BTB domain-containing protein</fullName>
    </recommendedName>
</protein>
<proteinExistence type="predicted"/>
<keyword evidence="2" id="KW-0732">Signal</keyword>
<dbReference type="EMBL" id="GL379858">
    <property type="protein sequence ID" value="EGT56943.1"/>
    <property type="molecule type" value="Genomic_DNA"/>
</dbReference>
<organism evidence="5">
    <name type="scientific">Caenorhabditis brenneri</name>
    <name type="common">Nematode worm</name>
    <dbReference type="NCBI Taxonomy" id="135651"/>
    <lineage>
        <taxon>Eukaryota</taxon>
        <taxon>Metazoa</taxon>
        <taxon>Ecdysozoa</taxon>
        <taxon>Nematoda</taxon>
        <taxon>Chromadorea</taxon>
        <taxon>Rhabditida</taxon>
        <taxon>Rhabditina</taxon>
        <taxon>Rhabditomorpha</taxon>
        <taxon>Rhabditoidea</taxon>
        <taxon>Rhabditidae</taxon>
        <taxon>Peloderinae</taxon>
        <taxon>Caenorhabditis</taxon>
    </lineage>
</organism>
<dbReference type="STRING" id="135651.G0NBJ3"/>
<sequence length="493" mass="54189">MRFLVSLLLIHSLVILNVNSQFMGGACGCGIGGCGCAPQPTIIVQAPPPQYMAPPPAPPAPIQPMPPPPPPSFPPPSPMYAPPPPPIYQQAPPLYAQGPPPSMPPPGPPIQPQSYYPMYPSSGYGGVILEVTSPPHHFESIANFLRIDFSNSRELCDVCLCFETDKILAHSVMLAAFSSTFAEKFKKSEKCLSVDLKFLKMDSVKKVLDFIYFGKVSFRFATLQDDLEAVAYFGVPPLQEEIEKKLVELARQGKCVDVLNLVTANLKTIPHSPSTMLAVSDETVRDIVSILHEMSNSNKLPYEEVLKLSTNTVITMLSSRISDVQKLDIINMSLKWMYERRLNDHKASNILCGLTFGSMTYAELVHFRNSLIQTAIPVTVGRCVRLIKGENDTLDIAFTYADTSGHQQGIKVSTPSSSFTLVNDQTSLGATSSYIQRKNPKIQTSNTSSSHTKFESGYSTSYDYNFDDCSTAMGFTAEDLKRLGLEKKEGARK</sequence>
<dbReference type="Pfam" id="PF00651">
    <property type="entry name" value="BTB"/>
    <property type="match status" value="1"/>
</dbReference>
<dbReference type="OrthoDB" id="19132at2759"/>